<accession>A0A1W2VNI6</accession>
<dbReference type="OMA" id="LAVFTIQ"/>
<reference evidence="8" key="3">
    <citation type="journal article" date="2005" name="Proc. Natl. Acad. Sci. U.S.A.">
        <title>Evolutionary conservation and diversification of Rh family genes and proteins.</title>
        <authorList>
            <person name="Huang C.H."/>
            <person name="Peng J."/>
        </authorList>
    </citation>
    <scope>NUCLEOTIDE SEQUENCE</scope>
</reference>
<dbReference type="FunFam" id="1.10.3430.10:FF:000012">
    <property type="entry name" value="Rh type C glycoprotein"/>
    <property type="match status" value="1"/>
</dbReference>
<feature type="transmembrane region" description="Helical" evidence="6">
    <location>
        <begin position="361"/>
        <end position="383"/>
    </location>
</feature>
<dbReference type="GO" id="GO:0005886">
    <property type="term" value="C:plasma membrane"/>
    <property type="evidence" value="ECO:0000318"/>
    <property type="project" value="GO_Central"/>
</dbReference>
<comment type="subcellular location">
    <subcellularLocation>
        <location evidence="1">Membrane</location>
        <topology evidence="1">Multi-pass membrane protein</topology>
    </subcellularLocation>
</comment>
<dbReference type="HOGENOM" id="CLU_021386_0_0_1"/>
<dbReference type="PANTHER" id="PTHR11730:SF60">
    <property type="entry name" value="RH50, ISOFORM D"/>
    <property type="match status" value="1"/>
</dbReference>
<feature type="transmembrane region" description="Helical" evidence="6">
    <location>
        <begin position="30"/>
        <end position="49"/>
    </location>
</feature>
<dbReference type="GeneID" id="445799"/>
<dbReference type="OrthoDB" id="534912at2759"/>
<evidence type="ECO:0000256" key="4">
    <source>
        <dbReference type="ARBA" id="ARBA00022989"/>
    </source>
</evidence>
<feature type="transmembrane region" description="Helical" evidence="6">
    <location>
        <begin position="144"/>
        <end position="167"/>
    </location>
</feature>
<dbReference type="PRINTS" id="PR00342">
    <property type="entry name" value="RHESUSRHD"/>
</dbReference>
<dbReference type="PANTHER" id="PTHR11730">
    <property type="entry name" value="AMMONIUM TRANSPORTER"/>
    <property type="match status" value="1"/>
</dbReference>
<comment type="similarity">
    <text evidence="2">Belongs to the ammonium transporter (TC 2.A.49) family. Rh subfamily.</text>
</comment>
<dbReference type="Proteomes" id="UP000008144">
    <property type="component" value="Chromosome 4"/>
</dbReference>
<dbReference type="RefSeq" id="NP_001027959.1">
    <property type="nucleotide sequence ID" value="NM_001032787.1"/>
</dbReference>
<evidence type="ECO:0000256" key="5">
    <source>
        <dbReference type="ARBA" id="ARBA00023136"/>
    </source>
</evidence>
<feature type="transmembrane region" description="Helical" evidence="6">
    <location>
        <begin position="199"/>
        <end position="218"/>
    </location>
</feature>
<feature type="transmembrane region" description="Helical" evidence="6">
    <location>
        <begin position="265"/>
        <end position="286"/>
    </location>
</feature>
<feature type="transmembrane region" description="Helical" evidence="6">
    <location>
        <begin position="174"/>
        <end position="193"/>
    </location>
</feature>
<protein>
    <submittedName>
        <fullName evidence="8">Rh type B glycoprotein</fullName>
    </submittedName>
</protein>
<sequence length="452" mass="49123">MCLRCPIFPYMVRYILKHLFFAHSNTRGKATALLLVAQAILLVLFGLFVDYDVAAGPRNNSLTTHTTLAHYYPIYQDVHVMMLIGFGFLMTFLKRHGFGSVGFNFLLTCYVIEWSTLVNGWFGMIGSNEGRILIDIKSLLEADFAVAAVLISFGAILGVASPVQLIVMATIEVVCYNVSIYVGIHPLLTYIQVTDVGGSMFIHAFGAYFGLAVARVLYKKSQTLSKNEGSEYHSDIFAMIGTLFLWLYWPSFNAGPASGTERHRAVINTVLSLSACTVVTFALSAVTDKKNKLDMVHIQNATLAGGVAIGASADLIVQPFGALLVGSTAATVSTLGFRYLQPVLQRNIKLHDTCGVHNLHGMPGILGAVISAIVATIATKDAYQDSYHELFKDASRTSSQNGGYQIAALVCVLCIALLSGTLTGFLLKLPVWDNLSAEELFEDEVFWDVSGS</sequence>
<dbReference type="SUPFAM" id="SSF111352">
    <property type="entry name" value="Ammonium transporter"/>
    <property type="match status" value="1"/>
</dbReference>
<name>Q6XZ09_CIOIN</name>
<dbReference type="Gene3D" id="1.10.3430.10">
    <property type="entry name" value="Ammonium transporter AmtB like domains"/>
    <property type="match status" value="1"/>
</dbReference>
<dbReference type="GO" id="GO:0072488">
    <property type="term" value="P:ammonium transmembrane transport"/>
    <property type="evidence" value="ECO:0000318"/>
    <property type="project" value="GO_Central"/>
</dbReference>
<keyword evidence="10" id="KW-1185">Reference proteome</keyword>
<accession>Q6XZ09</accession>
<dbReference type="InterPro" id="IPR024041">
    <property type="entry name" value="NH4_transpt_AmtB-like_dom"/>
</dbReference>
<feature type="transmembrane region" description="Helical" evidence="6">
    <location>
        <begin position="230"/>
        <end position="249"/>
    </location>
</feature>
<feature type="transmembrane region" description="Helical" evidence="6">
    <location>
        <begin position="105"/>
        <end position="124"/>
    </location>
</feature>
<evidence type="ECO:0000256" key="2">
    <source>
        <dbReference type="ARBA" id="ARBA00011036"/>
    </source>
</evidence>
<keyword evidence="5 6" id="KW-0472">Membrane</keyword>
<feature type="transmembrane region" description="Helical" evidence="6">
    <location>
        <begin position="69"/>
        <end position="93"/>
    </location>
</feature>
<reference evidence="9" key="5">
    <citation type="submission" date="2025-05" db="UniProtKB">
        <authorList>
            <consortium name="Ensembl"/>
        </authorList>
    </citation>
    <scope>IDENTIFICATION</scope>
</reference>
<evidence type="ECO:0000256" key="6">
    <source>
        <dbReference type="SAM" id="Phobius"/>
    </source>
</evidence>
<gene>
    <name evidence="9" type="primary">LOC445799</name>
</gene>
<dbReference type="KEGG" id="cin:445799"/>
<keyword evidence="3 6" id="KW-0812">Transmembrane</keyword>
<dbReference type="Ensembl" id="ENSCINT00000018176.3">
    <property type="protein sequence ID" value="ENSCINP00000018176.3"/>
    <property type="gene ID" value="ENSCING00000008953.3"/>
</dbReference>
<reference evidence="9" key="4">
    <citation type="journal article" date="2008" name="Genome Biol.">
        <title>Improved genome assembly and evidence-based global gene model set for the chordate Ciona intestinalis: new insight into intron and operon populations.</title>
        <authorList>
            <person name="Satou Y."/>
            <person name="Mineta K."/>
            <person name="Ogasawara M."/>
            <person name="Sasakura Y."/>
            <person name="Shoguchi E."/>
            <person name="Ueno K."/>
            <person name="Yamada L."/>
            <person name="Matsumoto J."/>
            <person name="Wasserscheid J."/>
            <person name="Dewar K."/>
            <person name="Wiley G.B."/>
            <person name="Macmil S.L."/>
            <person name="Roe B.A."/>
            <person name="Zeller R.W."/>
            <person name="Hastings K.E."/>
            <person name="Lemaire P."/>
            <person name="Lindquist E."/>
            <person name="Endo T."/>
            <person name="Hotta K."/>
            <person name="Inaba K."/>
        </authorList>
    </citation>
    <scope>NUCLEOTIDE SEQUENCE [LARGE SCALE GENOMIC DNA]</scope>
    <source>
        <strain evidence="9">wild type</strain>
    </source>
</reference>
<dbReference type="EMBL" id="AY198127">
    <property type="protein sequence ID" value="AAP42762.1"/>
    <property type="molecule type" value="mRNA"/>
</dbReference>
<feature type="transmembrane region" description="Helical" evidence="6">
    <location>
        <begin position="403"/>
        <end position="427"/>
    </location>
</feature>
<accession>F6Q619</accession>
<dbReference type="InterPro" id="IPR029020">
    <property type="entry name" value="Ammonium/urea_transptr"/>
</dbReference>
<dbReference type="AlphaFoldDB" id="Q6XZ09"/>
<evidence type="ECO:0000313" key="8">
    <source>
        <dbReference type="EMBL" id="AAP42762.1"/>
    </source>
</evidence>
<reference evidence="8" key="2">
    <citation type="submission" date="2002-12" db="EMBL/GenBank/DDBJ databases">
        <authorList>
            <person name="Chen Y."/>
            <person name="Peng J."/>
            <person name="Huang C.-H."/>
        </authorList>
    </citation>
    <scope>NUCLEOTIDE SEQUENCE</scope>
</reference>
<dbReference type="InterPro" id="IPR002229">
    <property type="entry name" value="RhesusRHD"/>
</dbReference>
<proteinExistence type="evidence at transcript level"/>
<reference evidence="10" key="1">
    <citation type="journal article" date="2002" name="Science">
        <title>The draft genome of Ciona intestinalis: insights into chordate and vertebrate origins.</title>
        <authorList>
            <person name="Dehal P."/>
            <person name="Satou Y."/>
            <person name="Campbell R.K."/>
            <person name="Chapman J."/>
            <person name="Degnan B."/>
            <person name="De Tomaso A."/>
            <person name="Davidson B."/>
            <person name="Di Gregorio A."/>
            <person name="Gelpke M."/>
            <person name="Goodstein D.M."/>
            <person name="Harafuji N."/>
            <person name="Hastings K.E."/>
            <person name="Ho I."/>
            <person name="Hotta K."/>
            <person name="Huang W."/>
            <person name="Kawashima T."/>
            <person name="Lemaire P."/>
            <person name="Martinez D."/>
            <person name="Meinertzhagen I.A."/>
            <person name="Necula S."/>
            <person name="Nonaka M."/>
            <person name="Putnam N."/>
            <person name="Rash S."/>
            <person name="Saiga H."/>
            <person name="Satake M."/>
            <person name="Terry A."/>
            <person name="Yamada L."/>
            <person name="Wang H.G."/>
            <person name="Awazu S."/>
            <person name="Azumi K."/>
            <person name="Boore J."/>
            <person name="Branno M."/>
            <person name="Chin-Bow S."/>
            <person name="DeSantis R."/>
            <person name="Doyle S."/>
            <person name="Francino P."/>
            <person name="Keys D.N."/>
            <person name="Haga S."/>
            <person name="Hayashi H."/>
            <person name="Hino K."/>
            <person name="Imai K.S."/>
            <person name="Inaba K."/>
            <person name="Kano S."/>
            <person name="Kobayashi K."/>
            <person name="Kobayashi M."/>
            <person name="Lee B.I."/>
            <person name="Makabe K.W."/>
            <person name="Manohar C."/>
            <person name="Matassi G."/>
            <person name="Medina M."/>
            <person name="Mochizuki Y."/>
            <person name="Mount S."/>
            <person name="Morishita T."/>
            <person name="Miura S."/>
            <person name="Nakayama A."/>
            <person name="Nishizaka S."/>
            <person name="Nomoto H."/>
            <person name="Ohta F."/>
            <person name="Oishi K."/>
            <person name="Rigoutsos I."/>
            <person name="Sano M."/>
            <person name="Sasaki A."/>
            <person name="Sasakura Y."/>
            <person name="Shoguchi E."/>
            <person name="Shin-i T."/>
            <person name="Spagnuolo A."/>
            <person name="Stainier D."/>
            <person name="Suzuki M.M."/>
            <person name="Tassy O."/>
            <person name="Takatori N."/>
            <person name="Tokuoka M."/>
            <person name="Yagi K."/>
            <person name="Yoshizaki F."/>
            <person name="Wada S."/>
            <person name="Zhang C."/>
            <person name="Hyatt P.D."/>
            <person name="Larimer F."/>
            <person name="Detter C."/>
            <person name="Doggett N."/>
            <person name="Glavina T."/>
            <person name="Hawkins T."/>
            <person name="Richardson P."/>
            <person name="Lucas S."/>
            <person name="Kohara Y."/>
            <person name="Levine M."/>
            <person name="Satoh N."/>
            <person name="Rokhsar D.S."/>
        </authorList>
    </citation>
    <scope>NUCLEOTIDE SEQUENCE [LARGE SCALE GENOMIC DNA]</scope>
</reference>
<feature type="domain" description="Ammonium transporter AmtB-like" evidence="7">
    <location>
        <begin position="60"/>
        <end position="432"/>
    </location>
</feature>
<evidence type="ECO:0000313" key="10">
    <source>
        <dbReference type="Proteomes" id="UP000008144"/>
    </source>
</evidence>
<dbReference type="GO" id="GO:0008519">
    <property type="term" value="F:ammonium channel activity"/>
    <property type="evidence" value="ECO:0000318"/>
    <property type="project" value="GO_Central"/>
</dbReference>
<organism evidence="8">
    <name type="scientific">Ciona intestinalis</name>
    <name type="common">Transparent sea squirt</name>
    <name type="synonym">Ascidia intestinalis</name>
    <dbReference type="NCBI Taxonomy" id="7719"/>
    <lineage>
        <taxon>Eukaryota</taxon>
        <taxon>Metazoa</taxon>
        <taxon>Chordata</taxon>
        <taxon>Tunicata</taxon>
        <taxon>Ascidiacea</taxon>
        <taxon>Phlebobranchia</taxon>
        <taxon>Cionidae</taxon>
        <taxon>Ciona</taxon>
    </lineage>
</organism>
<evidence type="ECO:0000313" key="9">
    <source>
        <dbReference type="Ensembl" id="ENSCINP00000018176.3"/>
    </source>
</evidence>
<dbReference type="GO" id="GO:0097272">
    <property type="term" value="P:ammonium homeostasis"/>
    <property type="evidence" value="ECO:0000318"/>
    <property type="project" value="GO_Central"/>
</dbReference>
<dbReference type="GeneTree" id="ENSGT00950000182844"/>
<evidence type="ECO:0000259" key="7">
    <source>
        <dbReference type="Pfam" id="PF00909"/>
    </source>
</evidence>
<dbReference type="EMBL" id="EAAA01001884">
    <property type="status" value="NOT_ANNOTATED_CDS"/>
    <property type="molecule type" value="Genomic_DNA"/>
</dbReference>
<keyword evidence="4 6" id="KW-1133">Transmembrane helix</keyword>
<evidence type="ECO:0000256" key="3">
    <source>
        <dbReference type="ARBA" id="ARBA00022692"/>
    </source>
</evidence>
<dbReference type="Pfam" id="PF00909">
    <property type="entry name" value="Ammonium_transp"/>
    <property type="match status" value="1"/>
</dbReference>
<evidence type="ECO:0000256" key="1">
    <source>
        <dbReference type="ARBA" id="ARBA00004141"/>
    </source>
</evidence>